<dbReference type="EMBL" id="CM051402">
    <property type="protein sequence ID" value="KAJ4711372.1"/>
    <property type="molecule type" value="Genomic_DNA"/>
</dbReference>
<dbReference type="Proteomes" id="UP001164539">
    <property type="component" value="Chromosome 9"/>
</dbReference>
<organism evidence="1 2">
    <name type="scientific">Melia azedarach</name>
    <name type="common">Chinaberry tree</name>
    <dbReference type="NCBI Taxonomy" id="155640"/>
    <lineage>
        <taxon>Eukaryota</taxon>
        <taxon>Viridiplantae</taxon>
        <taxon>Streptophyta</taxon>
        <taxon>Embryophyta</taxon>
        <taxon>Tracheophyta</taxon>
        <taxon>Spermatophyta</taxon>
        <taxon>Magnoliopsida</taxon>
        <taxon>eudicotyledons</taxon>
        <taxon>Gunneridae</taxon>
        <taxon>Pentapetalae</taxon>
        <taxon>rosids</taxon>
        <taxon>malvids</taxon>
        <taxon>Sapindales</taxon>
        <taxon>Meliaceae</taxon>
        <taxon>Melia</taxon>
    </lineage>
</organism>
<protein>
    <submittedName>
        <fullName evidence="1">Oxygen-evolving enhancer 3-2, chloroplastic-like protein</fullName>
    </submittedName>
</protein>
<evidence type="ECO:0000313" key="1">
    <source>
        <dbReference type="EMBL" id="KAJ4711372.1"/>
    </source>
</evidence>
<accession>A0ACC1XKI4</accession>
<proteinExistence type="predicted"/>
<evidence type="ECO:0000313" key="2">
    <source>
        <dbReference type="Proteomes" id="UP001164539"/>
    </source>
</evidence>
<sequence length="205" mass="22989">MNSCCSFTNTTTLLPAHTTTVAASPHSNHHKKSPSTIRASVSSQENQNPTNRRKILTTFAATSLGVVGLHGVGNGSYQSLAESWGTRSFLKEKFFEPGLSPEDAVARIKQTAEGLHSLREMLDRMAWRYVIFYIRLKSAYLSQDLTNAMSTLPQSRINDYVKTANELVDNMAEFDSYVRTPKVYESYLYYEKALKNLDDIVAMFG</sequence>
<keyword evidence="2" id="KW-1185">Reference proteome</keyword>
<name>A0ACC1XKI4_MELAZ</name>
<reference evidence="1 2" key="1">
    <citation type="journal article" date="2023" name="Science">
        <title>Complex scaffold remodeling in plant triterpene biosynthesis.</title>
        <authorList>
            <person name="De La Pena R."/>
            <person name="Hodgson H."/>
            <person name="Liu J.C."/>
            <person name="Stephenson M.J."/>
            <person name="Martin A.C."/>
            <person name="Owen C."/>
            <person name="Harkess A."/>
            <person name="Leebens-Mack J."/>
            <person name="Jimenez L.E."/>
            <person name="Osbourn A."/>
            <person name="Sattely E.S."/>
        </authorList>
    </citation>
    <scope>NUCLEOTIDE SEQUENCE [LARGE SCALE GENOMIC DNA]</scope>
    <source>
        <strain evidence="2">cv. JPN11</strain>
        <tissue evidence="1">Leaf</tissue>
    </source>
</reference>
<comment type="caution">
    <text evidence="1">The sequence shown here is derived from an EMBL/GenBank/DDBJ whole genome shotgun (WGS) entry which is preliminary data.</text>
</comment>
<gene>
    <name evidence="1" type="ORF">OWV82_017405</name>
</gene>